<evidence type="ECO:0000256" key="1">
    <source>
        <dbReference type="SAM" id="SignalP"/>
    </source>
</evidence>
<gene>
    <name evidence="2" type="ORF">ACFOSV_07740</name>
</gene>
<reference evidence="3" key="1">
    <citation type="journal article" date="2019" name="Int. J. Syst. Evol. Microbiol.">
        <title>The Global Catalogue of Microorganisms (GCM) 10K type strain sequencing project: providing services to taxonomists for standard genome sequencing and annotation.</title>
        <authorList>
            <consortium name="The Broad Institute Genomics Platform"/>
            <consortium name="The Broad Institute Genome Sequencing Center for Infectious Disease"/>
            <person name="Wu L."/>
            <person name="Ma J."/>
        </authorList>
    </citation>
    <scope>NUCLEOTIDE SEQUENCE [LARGE SCALE GENOMIC DNA]</scope>
    <source>
        <strain evidence="3">CCUG 60523</strain>
    </source>
</reference>
<dbReference type="Pfam" id="PF13970">
    <property type="entry name" value="DUF4221"/>
    <property type="match status" value="1"/>
</dbReference>
<accession>A0ABV8AT96</accession>
<name>A0ABV8AT96_9BACT</name>
<protein>
    <submittedName>
        <fullName evidence="2">DUF4221 family protein</fullName>
    </submittedName>
</protein>
<proteinExistence type="predicted"/>
<dbReference type="Proteomes" id="UP001595805">
    <property type="component" value="Unassembled WGS sequence"/>
</dbReference>
<feature type="chain" id="PRO_5046084646" evidence="1">
    <location>
        <begin position="21"/>
        <end position="381"/>
    </location>
</feature>
<evidence type="ECO:0000313" key="3">
    <source>
        <dbReference type="Proteomes" id="UP001595805"/>
    </source>
</evidence>
<dbReference type="RefSeq" id="WP_377905077.1">
    <property type="nucleotide sequence ID" value="NZ_JBHRZS010000006.1"/>
</dbReference>
<keyword evidence="3" id="KW-1185">Reference proteome</keyword>
<sequence length="381" mass="43089">MKKLLLLPLLALLFSCGGNEGGEESASPQIELTYEIDTVMVDAGDHFFFLNYGLGMSSLSTDAKLLYNLNPQALLLEVIDLDALALKETIQLEREGPNGVGGGFISGMQVLANRNLKFFDFNSIMEVNPAGELVDKFEYVPSEWEGYQFNEDEEEFRYSGVFTPDGRILYTTIAANDYTEPAKGIAKLNFDTKQIEFFEMGDMFDRLDRFAITMQSDNMSMSAGESINLNEVKGDLLIGNSAFNELFVLKSGADSLIHHTFTSGLTRNEKTMEAPNTVESQEDFRAAMKKRGEQVSFGKMIYHPEEDLFWRFTSDKDRMIADSLVKKQVLTIFDSELTMLHEEKIENYGISGRQFFKDGMLYSFLNMGDEMAFVRLKPIFN</sequence>
<feature type="signal peptide" evidence="1">
    <location>
        <begin position="1"/>
        <end position="20"/>
    </location>
</feature>
<comment type="caution">
    <text evidence="2">The sequence shown here is derived from an EMBL/GenBank/DDBJ whole genome shotgun (WGS) entry which is preliminary data.</text>
</comment>
<dbReference type="PROSITE" id="PS51257">
    <property type="entry name" value="PROKAR_LIPOPROTEIN"/>
    <property type="match status" value="1"/>
</dbReference>
<keyword evidence="1" id="KW-0732">Signal</keyword>
<evidence type="ECO:0000313" key="2">
    <source>
        <dbReference type="EMBL" id="MFC3880062.1"/>
    </source>
</evidence>
<organism evidence="2 3">
    <name type="scientific">Algoriphagus namhaensis</name>
    <dbReference type="NCBI Taxonomy" id="915353"/>
    <lineage>
        <taxon>Bacteria</taxon>
        <taxon>Pseudomonadati</taxon>
        <taxon>Bacteroidota</taxon>
        <taxon>Cytophagia</taxon>
        <taxon>Cytophagales</taxon>
        <taxon>Cyclobacteriaceae</taxon>
        <taxon>Algoriphagus</taxon>
    </lineage>
</organism>
<dbReference type="EMBL" id="JBHRZS010000006">
    <property type="protein sequence ID" value="MFC3880062.1"/>
    <property type="molecule type" value="Genomic_DNA"/>
</dbReference>
<dbReference type="InterPro" id="IPR025316">
    <property type="entry name" value="DUF4221"/>
</dbReference>